<dbReference type="EMBL" id="AP003808">
    <property type="protein sequence ID" value="BAC83082.1"/>
    <property type="molecule type" value="Genomic_DNA"/>
</dbReference>
<dbReference type="Proteomes" id="UP000000763">
    <property type="component" value="Chromosome 7"/>
</dbReference>
<evidence type="ECO:0000313" key="2">
    <source>
        <dbReference type="EMBL" id="BAC83082.1"/>
    </source>
</evidence>
<name>Q6ZL85_ORYSJ</name>
<sequence>MVLFGALEWLAPSFNGTAPAADLLPLWHTRTDVVGGGRLYGWRRPREEGASSPNPPLASIPVSLYEVATDHDTTNHKKNLNSNYHLAKSEYS</sequence>
<reference evidence="3" key="2">
    <citation type="journal article" date="2008" name="Nucleic Acids Res.">
        <title>The rice annotation project database (RAP-DB): 2008 update.</title>
        <authorList>
            <consortium name="The rice annotation project (RAP)"/>
        </authorList>
    </citation>
    <scope>GENOME REANNOTATION</scope>
    <source>
        <strain evidence="3">cv. Nipponbare</strain>
    </source>
</reference>
<evidence type="ECO:0000256" key="1">
    <source>
        <dbReference type="SAM" id="MobiDB-lite"/>
    </source>
</evidence>
<gene>
    <name evidence="2" type="primary">OJ1115_C05.3</name>
</gene>
<accession>Q6ZL85</accession>
<proteinExistence type="predicted"/>
<reference evidence="3" key="1">
    <citation type="journal article" date="2005" name="Nature">
        <title>The map-based sequence of the rice genome.</title>
        <authorList>
            <consortium name="International rice genome sequencing project (IRGSP)"/>
            <person name="Matsumoto T."/>
            <person name="Wu J."/>
            <person name="Kanamori H."/>
            <person name="Katayose Y."/>
            <person name="Fujisawa M."/>
            <person name="Namiki N."/>
            <person name="Mizuno H."/>
            <person name="Yamamoto K."/>
            <person name="Antonio B.A."/>
            <person name="Baba T."/>
            <person name="Sakata K."/>
            <person name="Nagamura Y."/>
            <person name="Aoki H."/>
            <person name="Arikawa K."/>
            <person name="Arita K."/>
            <person name="Bito T."/>
            <person name="Chiden Y."/>
            <person name="Fujitsuka N."/>
            <person name="Fukunaka R."/>
            <person name="Hamada M."/>
            <person name="Harada C."/>
            <person name="Hayashi A."/>
            <person name="Hijishita S."/>
            <person name="Honda M."/>
            <person name="Hosokawa S."/>
            <person name="Ichikawa Y."/>
            <person name="Idonuma A."/>
            <person name="Iijima M."/>
            <person name="Ikeda M."/>
            <person name="Ikeno M."/>
            <person name="Ito K."/>
            <person name="Ito S."/>
            <person name="Ito T."/>
            <person name="Ito Y."/>
            <person name="Ito Y."/>
            <person name="Iwabuchi A."/>
            <person name="Kamiya K."/>
            <person name="Karasawa W."/>
            <person name="Kurita K."/>
            <person name="Katagiri S."/>
            <person name="Kikuta A."/>
            <person name="Kobayashi H."/>
            <person name="Kobayashi N."/>
            <person name="Machita K."/>
            <person name="Maehara T."/>
            <person name="Masukawa M."/>
            <person name="Mizubayashi T."/>
            <person name="Mukai Y."/>
            <person name="Nagasaki H."/>
            <person name="Nagata Y."/>
            <person name="Naito S."/>
            <person name="Nakashima M."/>
            <person name="Nakama Y."/>
            <person name="Nakamichi Y."/>
            <person name="Nakamura M."/>
            <person name="Meguro A."/>
            <person name="Negishi M."/>
            <person name="Ohta I."/>
            <person name="Ohta T."/>
            <person name="Okamoto M."/>
            <person name="Ono N."/>
            <person name="Saji S."/>
            <person name="Sakaguchi M."/>
            <person name="Sakai K."/>
            <person name="Shibata M."/>
            <person name="Shimokawa T."/>
            <person name="Song J."/>
            <person name="Takazaki Y."/>
            <person name="Terasawa K."/>
            <person name="Tsugane M."/>
            <person name="Tsuji K."/>
            <person name="Ueda S."/>
            <person name="Waki K."/>
            <person name="Yamagata H."/>
            <person name="Yamamoto M."/>
            <person name="Yamamoto S."/>
            <person name="Yamane H."/>
            <person name="Yoshiki S."/>
            <person name="Yoshihara R."/>
            <person name="Yukawa K."/>
            <person name="Zhong H."/>
            <person name="Yano M."/>
            <person name="Yuan Q."/>
            <person name="Ouyang S."/>
            <person name="Liu J."/>
            <person name="Jones K.M."/>
            <person name="Gansberger K."/>
            <person name="Moffat K."/>
            <person name="Hill J."/>
            <person name="Bera J."/>
            <person name="Fadrosh D."/>
            <person name="Jin S."/>
            <person name="Johri S."/>
            <person name="Kim M."/>
            <person name="Overton L."/>
            <person name="Reardon M."/>
            <person name="Tsitrin T."/>
            <person name="Vuong H."/>
            <person name="Weaver B."/>
            <person name="Ciecko A."/>
            <person name="Tallon L."/>
            <person name="Jackson J."/>
            <person name="Pai G."/>
            <person name="Aken S.V."/>
            <person name="Utterback T."/>
            <person name="Reidmuller S."/>
            <person name="Feldblyum T."/>
            <person name="Hsiao J."/>
            <person name="Zismann V."/>
            <person name="Iobst S."/>
            <person name="de Vazeille A.R."/>
            <person name="Buell C.R."/>
            <person name="Ying K."/>
            <person name="Li Y."/>
            <person name="Lu T."/>
            <person name="Huang Y."/>
            <person name="Zhao Q."/>
            <person name="Feng Q."/>
            <person name="Zhang L."/>
            <person name="Zhu J."/>
            <person name="Weng Q."/>
            <person name="Mu J."/>
            <person name="Lu Y."/>
            <person name="Fan D."/>
            <person name="Liu Y."/>
            <person name="Guan J."/>
            <person name="Zhang Y."/>
            <person name="Yu S."/>
            <person name="Liu X."/>
            <person name="Zhang Y."/>
            <person name="Hong G."/>
            <person name="Han B."/>
            <person name="Choisne N."/>
            <person name="Demange N."/>
            <person name="Orjeda G."/>
            <person name="Samain S."/>
            <person name="Cattolico L."/>
            <person name="Pelletier E."/>
            <person name="Couloux A."/>
            <person name="Segurens B."/>
            <person name="Wincker P."/>
            <person name="D'Hont A."/>
            <person name="Scarpelli C."/>
            <person name="Weissenbach J."/>
            <person name="Salanoubat M."/>
            <person name="Quetier F."/>
            <person name="Yu Y."/>
            <person name="Kim H.R."/>
            <person name="Rambo T."/>
            <person name="Currie J."/>
            <person name="Collura K."/>
            <person name="Luo M."/>
            <person name="Yang T."/>
            <person name="Ammiraju J.S.S."/>
            <person name="Engler F."/>
            <person name="Soderlund C."/>
            <person name="Wing R.A."/>
            <person name="Palmer L.E."/>
            <person name="de la Bastide M."/>
            <person name="Spiegel L."/>
            <person name="Nascimento L."/>
            <person name="Zutavern T."/>
            <person name="O'Shaughnessy A."/>
            <person name="Dike S."/>
            <person name="Dedhia N."/>
            <person name="Preston R."/>
            <person name="Balija V."/>
            <person name="McCombie W.R."/>
            <person name="Chow T."/>
            <person name="Chen H."/>
            <person name="Chung M."/>
            <person name="Chen C."/>
            <person name="Shaw J."/>
            <person name="Wu H."/>
            <person name="Hsiao K."/>
            <person name="Chao Y."/>
            <person name="Chu M."/>
            <person name="Cheng C."/>
            <person name="Hour A."/>
            <person name="Lee P."/>
            <person name="Lin S."/>
            <person name="Lin Y."/>
            <person name="Liou J."/>
            <person name="Liu S."/>
            <person name="Hsing Y."/>
            <person name="Raghuvanshi S."/>
            <person name="Mohanty A."/>
            <person name="Bharti A.K."/>
            <person name="Gaur A."/>
            <person name="Gupta V."/>
            <person name="Kumar D."/>
            <person name="Ravi V."/>
            <person name="Vij S."/>
            <person name="Kapur A."/>
            <person name="Khurana P."/>
            <person name="Khurana P."/>
            <person name="Khurana J.P."/>
            <person name="Tyagi A.K."/>
            <person name="Gaikwad K."/>
            <person name="Singh A."/>
            <person name="Dalal V."/>
            <person name="Srivastava S."/>
            <person name="Dixit A."/>
            <person name="Pal A.K."/>
            <person name="Ghazi I.A."/>
            <person name="Yadav M."/>
            <person name="Pandit A."/>
            <person name="Bhargava A."/>
            <person name="Sureshbabu K."/>
            <person name="Batra K."/>
            <person name="Sharma T.R."/>
            <person name="Mohapatra T."/>
            <person name="Singh N.K."/>
            <person name="Messing J."/>
            <person name="Nelson A.B."/>
            <person name="Fuks G."/>
            <person name="Kavchok S."/>
            <person name="Keizer G."/>
            <person name="Linton E."/>
            <person name="Llaca V."/>
            <person name="Song R."/>
            <person name="Tanyolac B."/>
            <person name="Young S."/>
            <person name="Ho-Il K."/>
            <person name="Hahn J.H."/>
            <person name="Sangsakoo G."/>
            <person name="Vanavichit A."/>
            <person name="de Mattos Luiz.A.T."/>
            <person name="Zimmer P.D."/>
            <person name="Malone G."/>
            <person name="Dellagostin O."/>
            <person name="de Oliveira A.C."/>
            <person name="Bevan M."/>
            <person name="Bancroft I."/>
            <person name="Minx P."/>
            <person name="Cordum H."/>
            <person name="Wilson R."/>
            <person name="Cheng Z."/>
            <person name="Jin W."/>
            <person name="Jiang J."/>
            <person name="Leong S.A."/>
            <person name="Iwama H."/>
            <person name="Gojobori T."/>
            <person name="Itoh T."/>
            <person name="Niimura Y."/>
            <person name="Fujii Y."/>
            <person name="Habara T."/>
            <person name="Sakai H."/>
            <person name="Sato Y."/>
            <person name="Wilson G."/>
            <person name="Kumar K."/>
            <person name="McCouch S."/>
            <person name="Juretic N."/>
            <person name="Hoen D."/>
            <person name="Wright S."/>
            <person name="Bruskiewich R."/>
            <person name="Bureau T."/>
            <person name="Miyao A."/>
            <person name="Hirochika H."/>
            <person name="Nishikawa T."/>
            <person name="Kadowaki K."/>
            <person name="Sugiura M."/>
            <person name="Burr B."/>
            <person name="Sasaki T."/>
        </authorList>
    </citation>
    <scope>NUCLEOTIDE SEQUENCE [LARGE SCALE GENOMIC DNA]</scope>
    <source>
        <strain evidence="3">cv. Nipponbare</strain>
    </source>
</reference>
<dbReference type="AlphaFoldDB" id="Q6ZL85"/>
<feature type="region of interest" description="Disordered" evidence="1">
    <location>
        <begin position="71"/>
        <end position="92"/>
    </location>
</feature>
<evidence type="ECO:0000313" key="3">
    <source>
        <dbReference type="Proteomes" id="UP000000763"/>
    </source>
</evidence>
<organism evidence="2 3">
    <name type="scientific">Oryza sativa subsp. japonica</name>
    <name type="common">Rice</name>
    <dbReference type="NCBI Taxonomy" id="39947"/>
    <lineage>
        <taxon>Eukaryota</taxon>
        <taxon>Viridiplantae</taxon>
        <taxon>Streptophyta</taxon>
        <taxon>Embryophyta</taxon>
        <taxon>Tracheophyta</taxon>
        <taxon>Spermatophyta</taxon>
        <taxon>Magnoliopsida</taxon>
        <taxon>Liliopsida</taxon>
        <taxon>Poales</taxon>
        <taxon>Poaceae</taxon>
        <taxon>BOP clade</taxon>
        <taxon>Oryzoideae</taxon>
        <taxon>Oryzeae</taxon>
        <taxon>Oryzinae</taxon>
        <taxon>Oryza</taxon>
        <taxon>Oryza sativa</taxon>
    </lineage>
</organism>
<protein>
    <submittedName>
        <fullName evidence="2">Uncharacterized protein</fullName>
    </submittedName>
</protein>